<organism evidence="3 4">
    <name type="scientific">Thalassiosira oceanica</name>
    <name type="common">Marine diatom</name>
    <dbReference type="NCBI Taxonomy" id="159749"/>
    <lineage>
        <taxon>Eukaryota</taxon>
        <taxon>Sar</taxon>
        <taxon>Stramenopiles</taxon>
        <taxon>Ochrophyta</taxon>
        <taxon>Bacillariophyta</taxon>
        <taxon>Coscinodiscophyceae</taxon>
        <taxon>Thalassiosirophycidae</taxon>
        <taxon>Thalassiosirales</taxon>
        <taxon>Thalassiosiraceae</taxon>
        <taxon>Thalassiosira</taxon>
    </lineage>
</organism>
<protein>
    <recommendedName>
        <fullName evidence="5">RING-type domain-containing protein</fullName>
    </recommendedName>
</protein>
<reference evidence="3 4" key="1">
    <citation type="journal article" date="2012" name="Genome Biol.">
        <title>Genome and low-iron response of an oceanic diatom adapted to chronic iron limitation.</title>
        <authorList>
            <person name="Lommer M."/>
            <person name="Specht M."/>
            <person name="Roy A.S."/>
            <person name="Kraemer L."/>
            <person name="Andreson R."/>
            <person name="Gutowska M.A."/>
            <person name="Wolf J."/>
            <person name="Bergner S.V."/>
            <person name="Schilhabel M.B."/>
            <person name="Klostermeier U.C."/>
            <person name="Beiko R.G."/>
            <person name="Rosenstiel P."/>
            <person name="Hippler M."/>
            <person name="Laroche J."/>
        </authorList>
    </citation>
    <scope>NUCLEOTIDE SEQUENCE [LARGE SCALE GENOMIC DNA]</scope>
    <source>
        <strain evidence="3 4">CCMP1005</strain>
    </source>
</reference>
<feature type="region of interest" description="Disordered" evidence="2">
    <location>
        <begin position="1"/>
        <end position="158"/>
    </location>
</feature>
<dbReference type="EMBL" id="AGNL01005521">
    <property type="protein sequence ID" value="EJK72648.1"/>
    <property type="molecule type" value="Genomic_DNA"/>
</dbReference>
<dbReference type="InterPro" id="IPR006597">
    <property type="entry name" value="Sel1-like"/>
</dbReference>
<dbReference type="AlphaFoldDB" id="K0T1Z3"/>
<name>K0T1Z3_THAOC</name>
<dbReference type="PANTHER" id="PTHR11102">
    <property type="entry name" value="SEL-1-LIKE PROTEIN"/>
    <property type="match status" value="1"/>
</dbReference>
<comment type="caution">
    <text evidence="3">The sequence shown here is derived from an EMBL/GenBank/DDBJ whole genome shotgun (WGS) entry which is preliminary data.</text>
</comment>
<evidence type="ECO:0000313" key="3">
    <source>
        <dbReference type="EMBL" id="EJK72648.1"/>
    </source>
</evidence>
<dbReference type="InterPro" id="IPR050767">
    <property type="entry name" value="Sel1_AlgK"/>
</dbReference>
<feature type="compositionally biased region" description="Acidic residues" evidence="2">
    <location>
        <begin position="73"/>
        <end position="82"/>
    </location>
</feature>
<dbReference type="SMART" id="SM00671">
    <property type="entry name" value="SEL1"/>
    <property type="match status" value="2"/>
</dbReference>
<accession>K0T1Z3</accession>
<evidence type="ECO:0000313" key="4">
    <source>
        <dbReference type="Proteomes" id="UP000266841"/>
    </source>
</evidence>
<dbReference type="Pfam" id="PF08238">
    <property type="entry name" value="Sel1"/>
    <property type="match status" value="2"/>
</dbReference>
<dbReference type="SUPFAM" id="SSF81901">
    <property type="entry name" value="HCP-like"/>
    <property type="match status" value="1"/>
</dbReference>
<dbReference type="InterPro" id="IPR011990">
    <property type="entry name" value="TPR-like_helical_dom_sf"/>
</dbReference>
<keyword evidence="4" id="KW-1185">Reference proteome</keyword>
<dbReference type="Proteomes" id="UP000266841">
    <property type="component" value="Unassembled WGS sequence"/>
</dbReference>
<comment type="similarity">
    <text evidence="1">Belongs to the sel-1 family.</text>
</comment>
<feature type="compositionally biased region" description="Acidic residues" evidence="2">
    <location>
        <begin position="137"/>
        <end position="153"/>
    </location>
</feature>
<gene>
    <name evidence="3" type="ORF">THAOC_05800</name>
</gene>
<feature type="compositionally biased region" description="Gly residues" evidence="2">
    <location>
        <begin position="112"/>
        <end position="136"/>
    </location>
</feature>
<dbReference type="OrthoDB" id="27934at2759"/>
<evidence type="ECO:0000256" key="1">
    <source>
        <dbReference type="ARBA" id="ARBA00038101"/>
    </source>
</evidence>
<evidence type="ECO:0000256" key="2">
    <source>
        <dbReference type="SAM" id="MobiDB-lite"/>
    </source>
</evidence>
<sequence length="399" mass="42376">MEGPPSVDDVGGLAPMPPRDVVGDARSVATRPRETEEGGSGEHCADGESGGGDPPACPDLSNPDGDGCVVPGCEDEEDDDDAMPAPGQPSSEAGRSPLRSSPAGPPPQPPQHGGGDSAIAIDGGGDSSGKEGGGWPGEEDDAGESSTDDDDVNDGGSAEAAKCSERLLNEGHERWEGDRCPICFLFVGFPLEEHAQTNVCCMKRVCKGCSLAAQQRGIYDRCPFCRTPHPTDEASALALVQKRVSKGDAEAINQLGNHYNHGGFGLAKDVPRAIELWTEAAEFGSLDAYFMLGVAYYNGDGVDVDKPMGIRHWQQAAMKGHVFSRHNIGAIELNKGGCKLAVRHWMISAKMGHEKSLNEIKEMFMEGEATKAQYAEALRGYGDAVEEMKSHQREEAKRL</sequence>
<dbReference type="PANTHER" id="PTHR11102:SF160">
    <property type="entry name" value="ERAD-ASSOCIATED E3 UBIQUITIN-PROTEIN LIGASE COMPONENT HRD3"/>
    <property type="match status" value="1"/>
</dbReference>
<dbReference type="Gene3D" id="1.25.40.10">
    <property type="entry name" value="Tetratricopeptide repeat domain"/>
    <property type="match status" value="1"/>
</dbReference>
<evidence type="ECO:0008006" key="5">
    <source>
        <dbReference type="Google" id="ProtNLM"/>
    </source>
</evidence>
<proteinExistence type="inferred from homology"/>